<dbReference type="Pfam" id="PF17441">
    <property type="entry name" value="DUF5419"/>
    <property type="match status" value="1"/>
</dbReference>
<dbReference type="EMBL" id="MT142682">
    <property type="protein sequence ID" value="QJA87113.1"/>
    <property type="molecule type" value="Genomic_DNA"/>
</dbReference>
<reference evidence="1" key="1">
    <citation type="submission" date="2020-03" db="EMBL/GenBank/DDBJ databases">
        <title>The deep terrestrial virosphere.</title>
        <authorList>
            <person name="Holmfeldt K."/>
            <person name="Nilsson E."/>
            <person name="Simone D."/>
            <person name="Lopez-Fernandez M."/>
            <person name="Wu X."/>
            <person name="de Brujin I."/>
            <person name="Lundin D."/>
            <person name="Andersson A."/>
            <person name="Bertilsson S."/>
            <person name="Dopson M."/>
        </authorList>
    </citation>
    <scope>NUCLEOTIDE SEQUENCE</scope>
    <source>
        <strain evidence="1">MM415B03052</strain>
    </source>
</reference>
<name>A0A6M3KY32_9ZZZZ</name>
<organism evidence="1">
    <name type="scientific">viral metagenome</name>
    <dbReference type="NCBI Taxonomy" id="1070528"/>
    <lineage>
        <taxon>unclassified sequences</taxon>
        <taxon>metagenomes</taxon>
        <taxon>organismal metagenomes</taxon>
    </lineage>
</organism>
<gene>
    <name evidence="1" type="ORF">MM415B03052_0013</name>
</gene>
<dbReference type="InterPro" id="IPR039451">
    <property type="entry name" value="DUF5419"/>
</dbReference>
<accession>A0A6M3KY32</accession>
<dbReference type="AlphaFoldDB" id="A0A6M3KY32"/>
<evidence type="ECO:0000313" key="1">
    <source>
        <dbReference type="EMBL" id="QJA87113.1"/>
    </source>
</evidence>
<protein>
    <submittedName>
        <fullName evidence="1">Uncharacterized protein</fullName>
    </submittedName>
</protein>
<sequence length="57" mass="6356">MSDGAFDQWMKVVDSLICDELGVGVNDLPDYLWRDAYDDGIAPEDAAEDYIDGGYHL</sequence>
<proteinExistence type="predicted"/>